<name>A0A2G8KGG1_STIJA</name>
<feature type="region of interest" description="Disordered" evidence="1">
    <location>
        <begin position="30"/>
        <end position="51"/>
    </location>
</feature>
<evidence type="ECO:0000313" key="3">
    <source>
        <dbReference type="Proteomes" id="UP000230750"/>
    </source>
</evidence>
<protein>
    <submittedName>
        <fullName evidence="2">Uncharacterized protein</fullName>
    </submittedName>
</protein>
<dbReference type="Proteomes" id="UP000230750">
    <property type="component" value="Unassembled WGS sequence"/>
</dbReference>
<accession>A0A2G8KGG1</accession>
<feature type="non-terminal residue" evidence="2">
    <location>
        <position position="1"/>
    </location>
</feature>
<dbReference type="AlphaFoldDB" id="A0A2G8KGG1"/>
<organism evidence="2 3">
    <name type="scientific">Stichopus japonicus</name>
    <name type="common">Sea cucumber</name>
    <dbReference type="NCBI Taxonomy" id="307972"/>
    <lineage>
        <taxon>Eukaryota</taxon>
        <taxon>Metazoa</taxon>
        <taxon>Echinodermata</taxon>
        <taxon>Eleutherozoa</taxon>
        <taxon>Echinozoa</taxon>
        <taxon>Holothuroidea</taxon>
        <taxon>Aspidochirotacea</taxon>
        <taxon>Aspidochirotida</taxon>
        <taxon>Stichopodidae</taxon>
        <taxon>Apostichopus</taxon>
    </lineage>
</organism>
<proteinExistence type="predicted"/>
<keyword evidence="3" id="KW-1185">Reference proteome</keyword>
<reference evidence="2 3" key="1">
    <citation type="journal article" date="2017" name="PLoS Biol.">
        <title>The sea cucumber genome provides insights into morphological evolution and visceral regeneration.</title>
        <authorList>
            <person name="Zhang X."/>
            <person name="Sun L."/>
            <person name="Yuan J."/>
            <person name="Sun Y."/>
            <person name="Gao Y."/>
            <person name="Zhang L."/>
            <person name="Li S."/>
            <person name="Dai H."/>
            <person name="Hamel J.F."/>
            <person name="Liu C."/>
            <person name="Yu Y."/>
            <person name="Liu S."/>
            <person name="Lin W."/>
            <person name="Guo K."/>
            <person name="Jin S."/>
            <person name="Xu P."/>
            <person name="Storey K.B."/>
            <person name="Huan P."/>
            <person name="Zhang T."/>
            <person name="Zhou Y."/>
            <person name="Zhang J."/>
            <person name="Lin C."/>
            <person name="Li X."/>
            <person name="Xing L."/>
            <person name="Huo D."/>
            <person name="Sun M."/>
            <person name="Wang L."/>
            <person name="Mercier A."/>
            <person name="Li F."/>
            <person name="Yang H."/>
            <person name="Xiang J."/>
        </authorList>
    </citation>
    <scope>NUCLEOTIDE SEQUENCE [LARGE SCALE GENOMIC DNA]</scope>
    <source>
        <strain evidence="2">Shaxun</strain>
        <tissue evidence="2">Muscle</tissue>
    </source>
</reference>
<comment type="caution">
    <text evidence="2">The sequence shown here is derived from an EMBL/GenBank/DDBJ whole genome shotgun (WGS) entry which is preliminary data.</text>
</comment>
<dbReference type="EMBL" id="MRZV01000602">
    <property type="protein sequence ID" value="PIK47088.1"/>
    <property type="molecule type" value="Genomic_DNA"/>
</dbReference>
<evidence type="ECO:0000256" key="1">
    <source>
        <dbReference type="SAM" id="MobiDB-lite"/>
    </source>
</evidence>
<sequence>VQTGCSVLTAGLGRDMLLSNLRAALELPTTQRQRGVPVPGKGSHIPGAHPV</sequence>
<evidence type="ECO:0000313" key="2">
    <source>
        <dbReference type="EMBL" id="PIK47088.1"/>
    </source>
</evidence>
<feature type="non-terminal residue" evidence="2">
    <location>
        <position position="51"/>
    </location>
</feature>
<gene>
    <name evidence="2" type="ORF">BSL78_16035</name>
</gene>